<feature type="compositionally biased region" description="Polar residues" evidence="1">
    <location>
        <begin position="165"/>
        <end position="180"/>
    </location>
</feature>
<sequence>MNHAPPLSFFLLVCNRLHIYHFFRVIERERTHCAKNLLKMNNNSQDPQNIIGELLEIDGNIVVVRDTNHCSSQDAENNEDDYMLREFLKGINMESLFEQLKASHVTFRSLQYLKKEDLKEAVPPLGLRVEFREKLFAWKKRKLGIDDETMSVPSKIGEWWKRNETPASTPGTPDTTGSNCSKAKGILSEDLTELLTHTSKGKLALECSSVNKKLSDEQRDDIINIIIEDILTNNVTLYTQDYMRILDEICSVFPLENEMRDYYYISRKGKNNASGKLYAKYRNKKSKRIKLLISEPSTSKAATHTSPNFCNKDVPEIDESVENSLKASLLRECNDWGSICEKWKRSFNIRQRDIKNLSSHTFLLEWTKLSDARASELVNIDFDIMYPQKGNLLLSKWDQFKKKIYNYYGKNIHNEHCKQLFANVLTASSIDAQDYIYAILLNSVLPSPARFKCGNGKLRKKVTIADSQESFVLRLPTINDYKRQIDTVTEKYYNAGLTIQPFIIVEGLSDFNIKGFYVFFNHNLLKFQSFLECLDTCFKIFHALSLKYPNASQGNSRCKLQRLELITSMTRSGRLENNKIKLNVHFGLLAARLNVLKGCPIAGVPSRTVPSRPVQSTPFSVFVLSVELMGCKRFLKI</sequence>
<dbReference type="InterPro" id="IPR013761">
    <property type="entry name" value="SAM/pointed_sf"/>
</dbReference>
<accession>A0ABM3VED2</accession>
<name>A0ABM3VED2_MUSDO</name>
<protein>
    <submittedName>
        <fullName evidence="3">Uncharacterized protein LOC131804937</fullName>
    </submittedName>
</protein>
<evidence type="ECO:0000256" key="1">
    <source>
        <dbReference type="SAM" id="MobiDB-lite"/>
    </source>
</evidence>
<reference evidence="3" key="1">
    <citation type="submission" date="2025-08" db="UniProtKB">
        <authorList>
            <consortium name="RefSeq"/>
        </authorList>
    </citation>
    <scope>IDENTIFICATION</scope>
    <source>
        <strain evidence="3">Aabys</strain>
        <tissue evidence="3">Whole body</tissue>
    </source>
</reference>
<dbReference type="Gene3D" id="1.10.150.50">
    <property type="entry name" value="Transcription Factor, Ets-1"/>
    <property type="match status" value="1"/>
</dbReference>
<dbReference type="RefSeq" id="XP_058984151.1">
    <property type="nucleotide sequence ID" value="XM_059128168.1"/>
</dbReference>
<gene>
    <name evidence="3" type="primary">LOC131804937</name>
</gene>
<feature type="region of interest" description="Disordered" evidence="1">
    <location>
        <begin position="161"/>
        <end position="180"/>
    </location>
</feature>
<evidence type="ECO:0000313" key="3">
    <source>
        <dbReference type="RefSeq" id="XP_058984151.1"/>
    </source>
</evidence>
<evidence type="ECO:0000313" key="2">
    <source>
        <dbReference type="Proteomes" id="UP001652621"/>
    </source>
</evidence>
<proteinExistence type="predicted"/>
<dbReference type="Proteomes" id="UP001652621">
    <property type="component" value="Unplaced"/>
</dbReference>
<keyword evidence="2" id="KW-1185">Reference proteome</keyword>
<organism evidence="2 3">
    <name type="scientific">Musca domestica</name>
    <name type="common">House fly</name>
    <dbReference type="NCBI Taxonomy" id="7370"/>
    <lineage>
        <taxon>Eukaryota</taxon>
        <taxon>Metazoa</taxon>
        <taxon>Ecdysozoa</taxon>
        <taxon>Arthropoda</taxon>
        <taxon>Hexapoda</taxon>
        <taxon>Insecta</taxon>
        <taxon>Pterygota</taxon>
        <taxon>Neoptera</taxon>
        <taxon>Endopterygota</taxon>
        <taxon>Diptera</taxon>
        <taxon>Brachycera</taxon>
        <taxon>Muscomorpha</taxon>
        <taxon>Muscoidea</taxon>
        <taxon>Muscidae</taxon>
        <taxon>Musca</taxon>
    </lineage>
</organism>
<dbReference type="GeneID" id="131804937"/>